<proteinExistence type="predicted"/>
<feature type="compositionally biased region" description="Polar residues" evidence="1">
    <location>
        <begin position="86"/>
        <end position="98"/>
    </location>
</feature>
<accession>A0ABR2MLH0</accession>
<name>A0ABR2MLH0_9ASPA</name>
<protein>
    <submittedName>
        <fullName evidence="2">Uncharacterized protein</fullName>
    </submittedName>
</protein>
<dbReference type="EMBL" id="JBBWWR010000007">
    <property type="protein sequence ID" value="KAK8964551.1"/>
    <property type="molecule type" value="Genomic_DNA"/>
</dbReference>
<keyword evidence="3" id="KW-1185">Reference proteome</keyword>
<sequence length="242" mass="25147">MMSRNEDGGVWILRREKLIVSRDIVFDELTPYWGSSYVELEISRSDVGLKEAAAKEVELPESPGAPGCSRSGAKASESVRRGSKAPGTSDSKAETSGSGSKGSDVLGSSCSRGESSGSGSRGSVAPGASGSSKEASCSGSKGIIVPGLPGNGAGSEAAEVVSHDPVLRRSKRISKPPARYSEGNTTDLVSCFFVSPQVEQSTSGCDDLTRIKEVVDTEAEEVTSLRGNEAGLQCPRKLVIFL</sequence>
<comment type="caution">
    <text evidence="2">The sequence shown here is derived from an EMBL/GenBank/DDBJ whole genome shotgun (WGS) entry which is preliminary data.</text>
</comment>
<evidence type="ECO:0000313" key="2">
    <source>
        <dbReference type="EMBL" id="KAK8964551.1"/>
    </source>
</evidence>
<feature type="compositionally biased region" description="Low complexity" evidence="1">
    <location>
        <begin position="107"/>
        <end position="139"/>
    </location>
</feature>
<feature type="region of interest" description="Disordered" evidence="1">
    <location>
        <begin position="54"/>
        <end position="139"/>
    </location>
</feature>
<gene>
    <name evidence="2" type="ORF">KSP40_PGU020561</name>
</gene>
<organism evidence="2 3">
    <name type="scientific">Platanthera guangdongensis</name>
    <dbReference type="NCBI Taxonomy" id="2320717"/>
    <lineage>
        <taxon>Eukaryota</taxon>
        <taxon>Viridiplantae</taxon>
        <taxon>Streptophyta</taxon>
        <taxon>Embryophyta</taxon>
        <taxon>Tracheophyta</taxon>
        <taxon>Spermatophyta</taxon>
        <taxon>Magnoliopsida</taxon>
        <taxon>Liliopsida</taxon>
        <taxon>Asparagales</taxon>
        <taxon>Orchidaceae</taxon>
        <taxon>Orchidoideae</taxon>
        <taxon>Orchideae</taxon>
        <taxon>Orchidinae</taxon>
        <taxon>Platanthera</taxon>
    </lineage>
</organism>
<reference evidence="2 3" key="1">
    <citation type="journal article" date="2022" name="Nat. Plants">
        <title>Genomes of leafy and leafless Platanthera orchids illuminate the evolution of mycoheterotrophy.</title>
        <authorList>
            <person name="Li M.H."/>
            <person name="Liu K.W."/>
            <person name="Li Z."/>
            <person name="Lu H.C."/>
            <person name="Ye Q.L."/>
            <person name="Zhang D."/>
            <person name="Wang J.Y."/>
            <person name="Li Y.F."/>
            <person name="Zhong Z.M."/>
            <person name="Liu X."/>
            <person name="Yu X."/>
            <person name="Liu D.K."/>
            <person name="Tu X.D."/>
            <person name="Liu B."/>
            <person name="Hao Y."/>
            <person name="Liao X.Y."/>
            <person name="Jiang Y.T."/>
            <person name="Sun W.H."/>
            <person name="Chen J."/>
            <person name="Chen Y.Q."/>
            <person name="Ai Y."/>
            <person name="Zhai J.W."/>
            <person name="Wu S.S."/>
            <person name="Zhou Z."/>
            <person name="Hsiao Y.Y."/>
            <person name="Wu W.L."/>
            <person name="Chen Y.Y."/>
            <person name="Lin Y.F."/>
            <person name="Hsu J.L."/>
            <person name="Li C.Y."/>
            <person name="Wang Z.W."/>
            <person name="Zhao X."/>
            <person name="Zhong W.Y."/>
            <person name="Ma X.K."/>
            <person name="Ma L."/>
            <person name="Huang J."/>
            <person name="Chen G.Z."/>
            <person name="Huang M.Z."/>
            <person name="Huang L."/>
            <person name="Peng D.H."/>
            <person name="Luo Y.B."/>
            <person name="Zou S.Q."/>
            <person name="Chen S.P."/>
            <person name="Lan S."/>
            <person name="Tsai W.C."/>
            <person name="Van de Peer Y."/>
            <person name="Liu Z.J."/>
        </authorList>
    </citation>
    <scope>NUCLEOTIDE SEQUENCE [LARGE SCALE GENOMIC DNA]</scope>
    <source>
        <strain evidence="2">Lor288</strain>
    </source>
</reference>
<evidence type="ECO:0000256" key="1">
    <source>
        <dbReference type="SAM" id="MobiDB-lite"/>
    </source>
</evidence>
<dbReference type="Proteomes" id="UP001412067">
    <property type="component" value="Unassembled WGS sequence"/>
</dbReference>
<feature type="region of interest" description="Disordered" evidence="1">
    <location>
        <begin position="152"/>
        <end position="181"/>
    </location>
</feature>
<evidence type="ECO:0000313" key="3">
    <source>
        <dbReference type="Proteomes" id="UP001412067"/>
    </source>
</evidence>